<dbReference type="Proteomes" id="UP000581688">
    <property type="component" value="Unassembled WGS sequence"/>
</dbReference>
<gene>
    <name evidence="2" type="ORF">HNQ94_002527</name>
</gene>
<proteinExistence type="predicted"/>
<reference evidence="2 3" key="1">
    <citation type="submission" date="2020-08" db="EMBL/GenBank/DDBJ databases">
        <title>Genomic Encyclopedia of Type Strains, Phase IV (KMG-IV): sequencing the most valuable type-strain genomes for metagenomic binning, comparative biology and taxonomic classification.</title>
        <authorList>
            <person name="Goeker M."/>
        </authorList>
    </citation>
    <scope>NUCLEOTIDE SEQUENCE [LARGE SCALE GENOMIC DNA]</scope>
    <source>
        <strain evidence="2 3">DSM 19612</strain>
    </source>
</reference>
<accession>A0A841Q6P0</accession>
<comment type="caution">
    <text evidence="2">The sequence shown here is derived from an EMBL/GenBank/DDBJ whole genome shotgun (WGS) entry which is preliminary data.</text>
</comment>
<keyword evidence="1" id="KW-1133">Transmembrane helix</keyword>
<sequence length="77" mass="9044">MWKFIVAYFIFQLVLFIVILLLTNRTDKKSATTKYIPVADVPEGFQKTSESFLDNKTNQPVFIYYNPTTGKRIYVQE</sequence>
<keyword evidence="1" id="KW-0472">Membrane</keyword>
<dbReference type="EMBL" id="JACHGH010000007">
    <property type="protein sequence ID" value="MBB6454076.1"/>
    <property type="molecule type" value="Genomic_DNA"/>
</dbReference>
<dbReference type="RefSeq" id="WP_174496820.1">
    <property type="nucleotide sequence ID" value="NZ_CADDWK010000009.1"/>
</dbReference>
<keyword evidence="3" id="KW-1185">Reference proteome</keyword>
<protein>
    <submittedName>
        <fullName evidence="2">Uncharacterized protein</fullName>
    </submittedName>
</protein>
<evidence type="ECO:0000256" key="1">
    <source>
        <dbReference type="SAM" id="Phobius"/>
    </source>
</evidence>
<organism evidence="2 3">
    <name type="scientific">Salirhabdus euzebyi</name>
    <dbReference type="NCBI Taxonomy" id="394506"/>
    <lineage>
        <taxon>Bacteria</taxon>
        <taxon>Bacillati</taxon>
        <taxon>Bacillota</taxon>
        <taxon>Bacilli</taxon>
        <taxon>Bacillales</taxon>
        <taxon>Bacillaceae</taxon>
        <taxon>Salirhabdus</taxon>
    </lineage>
</organism>
<evidence type="ECO:0000313" key="3">
    <source>
        <dbReference type="Proteomes" id="UP000581688"/>
    </source>
</evidence>
<evidence type="ECO:0000313" key="2">
    <source>
        <dbReference type="EMBL" id="MBB6454076.1"/>
    </source>
</evidence>
<dbReference type="AlphaFoldDB" id="A0A841Q6P0"/>
<feature type="transmembrane region" description="Helical" evidence="1">
    <location>
        <begin position="6"/>
        <end position="24"/>
    </location>
</feature>
<keyword evidence="1" id="KW-0812">Transmembrane</keyword>
<name>A0A841Q6P0_9BACI</name>